<sequence length="209" mass="22799">MREDVRQALAIDAPSSADDRTIDITTSGRRTGEPRRIEIVFYRLGDDVYLSGIPGPTTRNWLANLAANPEFTFHLKHGVVADLPATATVIVDAAERRRVLAVFVEEFNHRNGPDSPWPTAVLESGWLAVRWPGSPSRAASDRAPEGASLPLAPTLNRTARWNQIDAPIRMSRGHGRASPWIGPRPPQLGRFGDDLAGNPGCDALGKRGR</sequence>
<dbReference type="GO" id="GO:0016491">
    <property type="term" value="F:oxidoreductase activity"/>
    <property type="evidence" value="ECO:0007669"/>
    <property type="project" value="InterPro"/>
</dbReference>
<comment type="caution">
    <text evidence="2">The sequence shown here is derived from an EMBL/GenBank/DDBJ whole genome shotgun (WGS) entry which is preliminary data.</text>
</comment>
<dbReference type="InterPro" id="IPR004378">
    <property type="entry name" value="F420H2_quin_Rdtase"/>
</dbReference>
<reference evidence="2 3" key="1">
    <citation type="submission" date="2020-10" db="EMBL/GenBank/DDBJ databases">
        <title>Ca. Dormibacterota MAGs.</title>
        <authorList>
            <person name="Montgomery K."/>
        </authorList>
    </citation>
    <scope>NUCLEOTIDE SEQUENCE [LARGE SCALE GENOMIC DNA]</scope>
    <source>
        <strain evidence="2">Mitchell_Peninsula_5</strain>
    </source>
</reference>
<dbReference type="AlphaFoldDB" id="A0A934NF07"/>
<feature type="region of interest" description="Disordered" evidence="1">
    <location>
        <begin position="190"/>
        <end position="209"/>
    </location>
</feature>
<gene>
    <name evidence="2" type="ORF">JF887_07735</name>
</gene>
<proteinExistence type="predicted"/>
<dbReference type="Gene3D" id="2.30.110.10">
    <property type="entry name" value="Electron Transport, Fmn-binding Protein, Chain A"/>
    <property type="match status" value="1"/>
</dbReference>
<name>A0A934NF07_9BACT</name>
<dbReference type="Proteomes" id="UP000614410">
    <property type="component" value="Unassembled WGS sequence"/>
</dbReference>
<accession>A0A934NF07</accession>
<dbReference type="EMBL" id="JAEKNN010000034">
    <property type="protein sequence ID" value="MBJ7609308.1"/>
    <property type="molecule type" value="Genomic_DNA"/>
</dbReference>
<protein>
    <submittedName>
        <fullName evidence="2">Nitroreductase family deazaflavin-dependent oxidoreductase</fullName>
    </submittedName>
</protein>
<evidence type="ECO:0000313" key="3">
    <source>
        <dbReference type="Proteomes" id="UP000614410"/>
    </source>
</evidence>
<dbReference type="InterPro" id="IPR012349">
    <property type="entry name" value="Split_barrel_FMN-bd"/>
</dbReference>
<organism evidence="2 3">
    <name type="scientific">Candidatus Amunia macphersoniae</name>
    <dbReference type="NCBI Taxonomy" id="3127014"/>
    <lineage>
        <taxon>Bacteria</taxon>
        <taxon>Bacillati</taxon>
        <taxon>Candidatus Dormiibacterota</taxon>
        <taxon>Candidatus Dormibacteria</taxon>
        <taxon>Candidatus Aeolococcales</taxon>
        <taxon>Candidatus Aeolococcaceae</taxon>
        <taxon>Candidatus Amunia</taxon>
    </lineage>
</organism>
<evidence type="ECO:0000313" key="2">
    <source>
        <dbReference type="EMBL" id="MBJ7609308.1"/>
    </source>
</evidence>
<evidence type="ECO:0000256" key="1">
    <source>
        <dbReference type="SAM" id="MobiDB-lite"/>
    </source>
</evidence>
<dbReference type="Pfam" id="PF04075">
    <property type="entry name" value="F420H2_quin_red"/>
    <property type="match status" value="1"/>
</dbReference>